<feature type="repeat" description="TPR" evidence="1">
    <location>
        <begin position="1225"/>
        <end position="1258"/>
    </location>
</feature>
<evidence type="ECO:0000256" key="1">
    <source>
        <dbReference type="PROSITE-ProRule" id="PRU00339"/>
    </source>
</evidence>
<protein>
    <recommendedName>
        <fullName evidence="2">Protein-PII uridylyltransferase N-terminal domain-containing protein</fullName>
    </recommendedName>
</protein>
<feature type="domain" description="Protein-PII uridylyltransferase N-terminal" evidence="2">
    <location>
        <begin position="458"/>
        <end position="554"/>
    </location>
</feature>
<gene>
    <name evidence="3" type="ORF">BRAFLDRAFT_64416</name>
</gene>
<feature type="repeat" description="TPR" evidence="1">
    <location>
        <begin position="1005"/>
        <end position="1038"/>
    </location>
</feature>
<dbReference type="InterPro" id="IPR011990">
    <property type="entry name" value="TPR-like_helical_dom_sf"/>
</dbReference>
<sequence length="1750" mass="195876">MLRITEKLREADGKAWRIGLVRTETDYLHALLDAMANMDTSVEAEVLKSLGDVNLEKGKLFGDVVKLDMALTLYKVALLRCEDKEIGESLMYRLLYTEKLRTGKPEPKTFSVCSELDTVNKEMPSLASVAERFQRLDQRLTLDHNNDSLVTEYTALMLEGIVIEDNLLELEATKSLGDVYLKRGTENRNTTCLTKATALYNTALAWCEVENKQGRMTLVHRLLYTARIRQDINRTGNKITDHKRKRQQQGHLSRNVPVTSANVNNDVIAGGPCQEFLSPSDFIASQASGKPTPDYRSYNEHLRTGDHALAHGNLDLAEQKIVSALKLIHDYCDRPREAECLYKLGDVYVRRGKATKDGKKFTQAAALYNAALARTDSVKHKEKLKEALQNTEQSFLKYTANVETTSNPIDHTSRHKKRLEDMRTWAKSQLDVIDQQHNPYQHDEDDPIVTKVEAERAEAVKALFKSIAKDRKLVVEDLVDECIDTLGPPPCKYAFIGLGSQATELVTPYSDLEFAILIEDGKDNDVTRRYFLNLTHYLHLKVINLGETILPGMAISSLNDFESEDQEKDWFYDFITPRGFAFDGSMPWASKTPFGRAQTKTKPPVSLIQTPIKMVEFQRLEISLAEGYHLSDILRRVALLAGDETLVQEYTGIMTKMPASYTTPVSMARRIAPKILWEDRENFFSNEPTGELLNVKKDMYRFPGIAMDLIAICCQTKCASSWDVIDELEATERITEEDATQLTVLLSIAAELRLRTYIANGGQQDSLSPLTKLNYQSKVHEVSGTTLKSIFHIPDIKALFRYYCTALPLKKCVIDMVEDVLDVQPKRIFKKPIYDSSHLSRGKIARNLFMLETSIHRLEAALKRAGDEANIERSSILEELGSAWACHSDYNKAIGFFEQSLGIRKLIFGEKMAHPKIVSSLNNLGMSYRALGDMKKAIAYSEQSLTMLKSLYGETTAHPDIANALHNLGSYWLKFGNSHKAINCYEQALTMKTAIYGDKAHTDISATLQNLGSCWCELGDQKKAISYFEKSLTMLNNIYGDTSAHPDIAGALTNLGSSWEKLGDEIKAIGYSEKSLKMYKVIYGEDMAHPGIASSLHNLGSCWRQLGNYIKAISYHEQSITMRRAIYGDSKAHPDIALSLQSLGLSWSDLGDQKKAIIFCKQSLTMWKSIHVDKTKHPNIAMALHNLGTYSMKLGDHNEAISYNKKSLAMRKAIYGEKAPHPDTSSSLNSIGLSSRVLGNHKEAITYFEQALTMNRSIYGVNTAHPDTAQTLANLGSSWGDLGEQKNAIDNFEQSLRMLATIYGTGTAHPAVANVLNSLGSAWSQLGDQTKATGYYKQSLTMEHAFLGDKTPHPDIARSLEYLGSSCCALGDFKKAISYYEQSLSMLKTIYGKNTFHPSIASLLSNLGSSWVQLGNPRKAFGYHEQSLRMLKAIYGDTTAHPDIAASLNNLGLSWSALGDEIKAISHFEKSIGMTKTIYGDSTPHPGLVKSLSSLGSSWSKLGDQRKAISYHEQALMMTKDIYGDKTAHPHIVAHLNNLGLSWGALGDQKKAISYFEQSLMLAKAIYGEDGTHPEITKSLNNLGQSWSRLGDRKKAIIYCEQSLTMKKDIYGHNTAHPDIARSISILGSLWSDLGEHKKAIVYLEQSLEMRKTIYGEKTAHPDIATSLCNLGFSWSHLGDQMKAISYIEQSLQMFTVVYGKKTPHPQIAALLRNLSVVWSKQGNQEKAMEYKERYQRMFLAMYANRTPRT</sequence>
<feature type="repeat" description="TPR" evidence="1">
    <location>
        <begin position="962"/>
        <end position="995"/>
    </location>
</feature>
<dbReference type="eggNOG" id="KOG0548">
    <property type="taxonomic scope" value="Eukaryota"/>
</dbReference>
<dbReference type="GO" id="GO:0008773">
    <property type="term" value="F:[protein-PII] uridylyltransferase activity"/>
    <property type="evidence" value="ECO:0007669"/>
    <property type="project" value="InterPro"/>
</dbReference>
<dbReference type="Pfam" id="PF03445">
    <property type="entry name" value="DUF294"/>
    <property type="match status" value="1"/>
</dbReference>
<dbReference type="SUPFAM" id="SSF48452">
    <property type="entry name" value="TPR-like"/>
    <property type="match status" value="5"/>
</dbReference>
<dbReference type="InterPro" id="IPR019734">
    <property type="entry name" value="TPR_rpt"/>
</dbReference>
<dbReference type="EMBL" id="GG666561">
    <property type="protein sequence ID" value="EEN55246.1"/>
    <property type="molecule type" value="Genomic_DNA"/>
</dbReference>
<dbReference type="Pfam" id="PF13424">
    <property type="entry name" value="TPR_12"/>
    <property type="match status" value="4"/>
</dbReference>
<evidence type="ECO:0000259" key="2">
    <source>
        <dbReference type="Pfam" id="PF03445"/>
    </source>
</evidence>
<dbReference type="InParanoid" id="C3YWK2"/>
<organism>
    <name type="scientific">Branchiostoma floridae</name>
    <name type="common">Florida lancelet</name>
    <name type="synonym">Amphioxus</name>
    <dbReference type="NCBI Taxonomy" id="7739"/>
    <lineage>
        <taxon>Eukaryota</taxon>
        <taxon>Metazoa</taxon>
        <taxon>Chordata</taxon>
        <taxon>Cephalochordata</taxon>
        <taxon>Leptocardii</taxon>
        <taxon>Amphioxiformes</taxon>
        <taxon>Branchiostomatidae</taxon>
        <taxon>Branchiostoma</taxon>
    </lineage>
</organism>
<dbReference type="PANTHER" id="PTHR19959:SF119">
    <property type="entry name" value="FUNGAL LIPASE-LIKE DOMAIN-CONTAINING PROTEIN"/>
    <property type="match status" value="1"/>
</dbReference>
<reference evidence="3" key="1">
    <citation type="journal article" date="2008" name="Nature">
        <title>The amphioxus genome and the evolution of the chordate karyotype.</title>
        <authorList>
            <consortium name="US DOE Joint Genome Institute (JGI-PGF)"/>
            <person name="Putnam N.H."/>
            <person name="Butts T."/>
            <person name="Ferrier D.E.K."/>
            <person name="Furlong R.F."/>
            <person name="Hellsten U."/>
            <person name="Kawashima T."/>
            <person name="Robinson-Rechavi M."/>
            <person name="Shoguchi E."/>
            <person name="Terry A."/>
            <person name="Yu J.-K."/>
            <person name="Benito-Gutierrez E.L."/>
            <person name="Dubchak I."/>
            <person name="Garcia-Fernandez J."/>
            <person name="Gibson-Brown J.J."/>
            <person name="Grigoriev I.V."/>
            <person name="Horton A.C."/>
            <person name="de Jong P.J."/>
            <person name="Jurka J."/>
            <person name="Kapitonov V.V."/>
            <person name="Kohara Y."/>
            <person name="Kuroki Y."/>
            <person name="Lindquist E."/>
            <person name="Lucas S."/>
            <person name="Osoegawa K."/>
            <person name="Pennacchio L.A."/>
            <person name="Salamov A.A."/>
            <person name="Satou Y."/>
            <person name="Sauka-Spengler T."/>
            <person name="Schmutz J."/>
            <person name="Shin-I T."/>
            <person name="Toyoda A."/>
            <person name="Bronner-Fraser M."/>
            <person name="Fujiyama A."/>
            <person name="Holland L.Z."/>
            <person name="Holland P.W.H."/>
            <person name="Satoh N."/>
            <person name="Rokhsar D.S."/>
        </authorList>
    </citation>
    <scope>NUCLEOTIDE SEQUENCE [LARGE SCALE GENOMIC DNA]</scope>
    <source>
        <strain evidence="3">S238N-H82</strain>
        <tissue evidence="3">Testes</tissue>
    </source>
</reference>
<accession>C3YWK2</accession>
<dbReference type="PROSITE" id="PS50005">
    <property type="entry name" value="TPR"/>
    <property type="match status" value="3"/>
</dbReference>
<dbReference type="Pfam" id="PF13374">
    <property type="entry name" value="TPR_10"/>
    <property type="match status" value="4"/>
</dbReference>
<keyword evidence="1" id="KW-0802">TPR repeat</keyword>
<dbReference type="SMART" id="SM00028">
    <property type="entry name" value="TPR"/>
    <property type="match status" value="20"/>
</dbReference>
<dbReference type="Gene3D" id="1.25.40.10">
    <property type="entry name" value="Tetratricopeptide repeat domain"/>
    <property type="match status" value="7"/>
</dbReference>
<dbReference type="InterPro" id="IPR005105">
    <property type="entry name" value="GlnD_Uridyltrans_N"/>
</dbReference>
<name>C3YWK2_BRAFL</name>
<proteinExistence type="predicted"/>
<evidence type="ECO:0000313" key="3">
    <source>
        <dbReference type="EMBL" id="EEN55246.1"/>
    </source>
</evidence>
<dbReference type="PANTHER" id="PTHR19959">
    <property type="entry name" value="KINESIN LIGHT CHAIN"/>
    <property type="match status" value="1"/>
</dbReference>